<sequence>MILFLDSNVLIYILEGDANLAVKVKQTIQNIVSVHGEIALAISALTRLSNP</sequence>
<dbReference type="KEGG" id="cpb:Cphamn1_1966"/>
<organism evidence="1">
    <name type="scientific">Chlorobium phaeobacteroides (strain BS1)</name>
    <dbReference type="NCBI Taxonomy" id="331678"/>
    <lineage>
        <taxon>Bacteria</taxon>
        <taxon>Pseudomonadati</taxon>
        <taxon>Chlorobiota</taxon>
        <taxon>Chlorobiia</taxon>
        <taxon>Chlorobiales</taxon>
        <taxon>Chlorobiaceae</taxon>
        <taxon>Chlorobium/Pelodictyon group</taxon>
        <taxon>Chlorobium</taxon>
    </lineage>
</organism>
<dbReference type="EMBL" id="CP001101">
    <property type="protein sequence ID" value="ACE04878.1"/>
    <property type="molecule type" value="Genomic_DNA"/>
</dbReference>
<proteinExistence type="predicted"/>
<evidence type="ECO:0000313" key="1">
    <source>
        <dbReference type="EMBL" id="ACE04878.1"/>
    </source>
</evidence>
<reference evidence="1" key="1">
    <citation type="submission" date="2008-06" db="EMBL/GenBank/DDBJ databases">
        <title>Complete sequence of Chlorobium phaeobacteroides BS1.</title>
        <authorList>
            <consortium name="US DOE Joint Genome Institute"/>
            <person name="Lucas S."/>
            <person name="Copeland A."/>
            <person name="Lapidus A."/>
            <person name="Glavina del Rio T."/>
            <person name="Dalin E."/>
            <person name="Tice H."/>
            <person name="Bruce D."/>
            <person name="Goodwin L."/>
            <person name="Pitluck S."/>
            <person name="Schmutz J."/>
            <person name="Larimer F."/>
            <person name="Land M."/>
            <person name="Hauser L."/>
            <person name="Kyrpides N."/>
            <person name="Ovchinnikova G."/>
            <person name="Li T."/>
            <person name="Liu Z."/>
            <person name="Zhao F."/>
            <person name="Overmann J."/>
            <person name="Bryant D.A."/>
            <person name="Richardson P."/>
        </authorList>
    </citation>
    <scope>NUCLEOTIDE SEQUENCE [LARGE SCALE GENOMIC DNA]</scope>
    <source>
        <strain evidence="1">BS1</strain>
    </source>
</reference>
<protein>
    <submittedName>
        <fullName evidence="1">Uncharacterized protein</fullName>
    </submittedName>
</protein>
<gene>
    <name evidence="1" type="ordered locus">Cphamn1_1966</name>
</gene>
<name>B3EMD9_CHLPB</name>
<dbReference type="AlphaFoldDB" id="B3EMD9"/>
<accession>B3EMD9</accession>
<dbReference type="HOGENOM" id="CLU_214783_0_0_10"/>